<evidence type="ECO:0000256" key="1">
    <source>
        <dbReference type="SAM" id="Phobius"/>
    </source>
</evidence>
<proteinExistence type="predicted"/>
<dbReference type="EMBL" id="JAEMUK010000005">
    <property type="protein sequence ID" value="MBJ7542419.1"/>
    <property type="molecule type" value="Genomic_DNA"/>
</dbReference>
<feature type="transmembrane region" description="Helical" evidence="1">
    <location>
        <begin position="75"/>
        <end position="97"/>
    </location>
</feature>
<feature type="transmembrane region" description="Helical" evidence="1">
    <location>
        <begin position="18"/>
        <end position="35"/>
    </location>
</feature>
<reference evidence="2 3" key="1">
    <citation type="submission" date="2020-12" db="EMBL/GenBank/DDBJ databases">
        <title>Revised draft genomes of Rhodomicrobium vannielii ATCC 17100 and Rhodomicrobium udaipurense JA643.</title>
        <authorList>
            <person name="Conners E.M."/>
            <person name="Davenport E.J."/>
            <person name="Bose A."/>
        </authorList>
    </citation>
    <scope>NUCLEOTIDE SEQUENCE [LARGE SCALE GENOMIC DNA]</scope>
    <source>
        <strain evidence="2 3">JA643</strain>
    </source>
</reference>
<comment type="caution">
    <text evidence="2">The sequence shown here is derived from an EMBL/GenBank/DDBJ whole genome shotgun (WGS) entry which is preliminary data.</text>
</comment>
<keyword evidence="1" id="KW-0472">Membrane</keyword>
<dbReference type="RefSeq" id="WP_155955190.1">
    <property type="nucleotide sequence ID" value="NZ_JAEMUK010000005.1"/>
</dbReference>
<feature type="transmembrane region" description="Helical" evidence="1">
    <location>
        <begin position="47"/>
        <end position="69"/>
    </location>
</feature>
<evidence type="ECO:0000313" key="3">
    <source>
        <dbReference type="Proteomes" id="UP000623250"/>
    </source>
</evidence>
<sequence length="294" mass="32213">MEALALKYGALSDGESNIISLALVLFGAFACGFAYQTNATLSRVSYFVYFSAILLASNFLGLFSVHLMRNALVGGYFWVIVCIQFFSVIIIGFLICAISKKRSRDAYGVAKYAYLPFIPLGFLWLLFMPPKNRTISGIKSTPFMRGWGGVFTGVSLLIASGVAANSTKEAVQRFAQQVSQDPALDQAGFEMRIYSRGIDAILTELASGFQTPHRVDNETVLKSVVADGSTLRYTYETAAAIAALPAPYKTDLKRRNCVAPLMPVINAGATMEHVYTRPDGSLIDRLRFDTRTCN</sequence>
<dbReference type="Proteomes" id="UP000623250">
    <property type="component" value="Unassembled WGS sequence"/>
</dbReference>
<keyword evidence="1" id="KW-0812">Transmembrane</keyword>
<feature type="transmembrane region" description="Helical" evidence="1">
    <location>
        <begin position="109"/>
        <end position="127"/>
    </location>
</feature>
<accession>A0A8I1GCH0</accession>
<feature type="transmembrane region" description="Helical" evidence="1">
    <location>
        <begin position="147"/>
        <end position="164"/>
    </location>
</feature>
<name>A0A8I1GCH0_9HYPH</name>
<evidence type="ECO:0000313" key="2">
    <source>
        <dbReference type="EMBL" id="MBJ7542419.1"/>
    </source>
</evidence>
<dbReference type="AlphaFoldDB" id="A0A8I1GCH0"/>
<protein>
    <submittedName>
        <fullName evidence="2">Uncharacterized protein</fullName>
    </submittedName>
</protein>
<keyword evidence="1" id="KW-1133">Transmembrane helix</keyword>
<dbReference type="PROSITE" id="PS51257">
    <property type="entry name" value="PROKAR_LIPOPROTEIN"/>
    <property type="match status" value="1"/>
</dbReference>
<keyword evidence="3" id="KW-1185">Reference proteome</keyword>
<gene>
    <name evidence="2" type="ORF">JDN41_02485</name>
</gene>
<organism evidence="2 3">
    <name type="scientific">Rhodomicrobium udaipurense</name>
    <dbReference type="NCBI Taxonomy" id="1202716"/>
    <lineage>
        <taxon>Bacteria</taxon>
        <taxon>Pseudomonadati</taxon>
        <taxon>Pseudomonadota</taxon>
        <taxon>Alphaproteobacteria</taxon>
        <taxon>Hyphomicrobiales</taxon>
        <taxon>Hyphomicrobiaceae</taxon>
        <taxon>Rhodomicrobium</taxon>
    </lineage>
</organism>